<dbReference type="OrthoDB" id="1431451at2"/>
<keyword evidence="1" id="KW-0175">Coiled coil</keyword>
<protein>
    <submittedName>
        <fullName evidence="3">Uncharacterized protein</fullName>
    </submittedName>
</protein>
<feature type="coiled-coil region" evidence="1">
    <location>
        <begin position="123"/>
        <end position="175"/>
    </location>
</feature>
<dbReference type="RefSeq" id="WP_067619282.1">
    <property type="nucleotide sequence ID" value="NZ_MAGO01000009.1"/>
</dbReference>
<keyword evidence="2" id="KW-0472">Membrane</keyword>
<gene>
    <name evidence="3" type="ORF">DBT_1837</name>
</gene>
<organism evidence="3 4">
    <name type="scientific">Dissulfuribacter thermophilus</name>
    <dbReference type="NCBI Taxonomy" id="1156395"/>
    <lineage>
        <taxon>Bacteria</taxon>
        <taxon>Pseudomonadati</taxon>
        <taxon>Thermodesulfobacteriota</taxon>
        <taxon>Dissulfuribacteria</taxon>
        <taxon>Dissulfuribacterales</taxon>
        <taxon>Dissulfuribacteraceae</taxon>
        <taxon>Dissulfuribacter</taxon>
    </lineage>
</organism>
<evidence type="ECO:0000313" key="3">
    <source>
        <dbReference type="EMBL" id="OCC14777.1"/>
    </source>
</evidence>
<dbReference type="STRING" id="1156395.DBT_1837"/>
<feature type="transmembrane region" description="Helical" evidence="2">
    <location>
        <begin position="335"/>
        <end position="356"/>
    </location>
</feature>
<name>A0A1B9F498_9BACT</name>
<feature type="transmembrane region" description="Helical" evidence="2">
    <location>
        <begin position="302"/>
        <end position="323"/>
    </location>
</feature>
<dbReference type="AlphaFoldDB" id="A0A1B9F498"/>
<evidence type="ECO:0000256" key="1">
    <source>
        <dbReference type="SAM" id="Coils"/>
    </source>
</evidence>
<dbReference type="EMBL" id="MAGO01000009">
    <property type="protein sequence ID" value="OCC14777.1"/>
    <property type="molecule type" value="Genomic_DNA"/>
</dbReference>
<dbReference type="Proteomes" id="UP000093080">
    <property type="component" value="Unassembled WGS sequence"/>
</dbReference>
<evidence type="ECO:0000313" key="4">
    <source>
        <dbReference type="Proteomes" id="UP000093080"/>
    </source>
</evidence>
<comment type="caution">
    <text evidence="3">The sequence shown here is derived from an EMBL/GenBank/DDBJ whole genome shotgun (WGS) entry which is preliminary data.</text>
</comment>
<evidence type="ECO:0000256" key="2">
    <source>
        <dbReference type="SAM" id="Phobius"/>
    </source>
</evidence>
<keyword evidence="4" id="KW-1185">Reference proteome</keyword>
<reference evidence="3 4" key="1">
    <citation type="submission" date="2016-06" db="EMBL/GenBank/DDBJ databases">
        <title>Respiratory ammonification of nitrate coupled to the oxidation of elemental sulfur in deep-sea autotrophic thermophilic bacteria.</title>
        <authorList>
            <person name="Slobodkina G.B."/>
            <person name="Mardanov A.V."/>
            <person name="Ravin N.V."/>
            <person name="Frolova A.A."/>
            <person name="Viryasiv M.B."/>
            <person name="Chernyh N.A."/>
            <person name="Bonch-Osmolovskaya E.A."/>
            <person name="Slobodkin A.I."/>
        </authorList>
    </citation>
    <scope>NUCLEOTIDE SEQUENCE [LARGE SCALE GENOMIC DNA]</scope>
    <source>
        <strain evidence="3 4">S69</strain>
    </source>
</reference>
<keyword evidence="2" id="KW-0812">Transmembrane</keyword>
<accession>A0A1B9F498</accession>
<sequence length="444" mass="50601">MTQYKPSPSTQRYRAHPVHTTLNQWREKLPAERPDNFKDLDPDPKNAYVRLRWVLRDLKARLDKLNPMLAQTKVLNNINQHLSQLQNPWIQYLSNPTGQWQQLDNHTEGLINLIRTLATSDGAQALEECLEELRTDMNAAIEEAQKAILDLQNTADGTEKKFQKTNEQLKGLAAEITSQKARLDQMLIQHNEAFTKAQQERATQFTNTEQERITKFGEAQEQRKSKFDAMVNEFEKTKKEVIKKHQAELASIESDGKKKSDELLTLINGQLDKAVEIVGTIVKTTMSGNYQIIANREYKNAWIMRGIAILAFLGMGGMVIWAVSSMNLGPNGINWSTFAFRISLGTAFLIPGIYCAKEASRHWNAEKHNRRIALELAALDPFLVKLDEAKQKEIIEKKADEYFGQGVSQDREDDLPALKNIYLRGDQLFKFVERIAKIVHGGGK</sequence>
<proteinExistence type="predicted"/>
<keyword evidence="2" id="KW-1133">Transmembrane helix</keyword>